<keyword evidence="2" id="KW-1185">Reference proteome</keyword>
<accession>A0ABN4BMQ9</accession>
<reference evidence="1 2" key="1">
    <citation type="journal article" date="2014" name="Genome Announc.">
        <title>Complete Genome Sequence of Mycoplasma ovis Strain Michigan, a Hemoplasma of Sheep with Two Distinct 16S rRNA Genes.</title>
        <authorList>
            <person name="Deshuillers P.L."/>
            <person name="Santos A.P."/>
            <person name="do Nascimento N.C."/>
            <person name="Hampel J.A."/>
            <person name="Bergin I.L."/>
            <person name="Dyson M.C."/>
            <person name="Messick J.B."/>
        </authorList>
    </citation>
    <scope>NUCLEOTIDE SEQUENCE [LARGE SCALE GENOMIC DNA]</scope>
    <source>
        <strain evidence="1 2">Michigan</strain>
    </source>
</reference>
<dbReference type="EMBL" id="CP006935">
    <property type="protein sequence ID" value="AHC40162.1"/>
    <property type="molecule type" value="Genomic_DNA"/>
</dbReference>
<dbReference type="Proteomes" id="UP000018745">
    <property type="component" value="Chromosome"/>
</dbReference>
<evidence type="ECO:0000313" key="2">
    <source>
        <dbReference type="Proteomes" id="UP000018745"/>
    </source>
</evidence>
<sequence>MWVFRFLTFSSKKALGFLSLSILTISKKIEPLWSLNPSFLPAWLKAWQGKPATNMSWVGISSELIFWISPKASSPKFAR</sequence>
<proteinExistence type="predicted"/>
<protein>
    <submittedName>
        <fullName evidence="1">Uncharacterized protein</fullName>
    </submittedName>
</protein>
<gene>
    <name evidence="1" type="ORF">OVS_00905</name>
</gene>
<evidence type="ECO:0000313" key="1">
    <source>
        <dbReference type="EMBL" id="AHC40162.1"/>
    </source>
</evidence>
<name>A0ABN4BMQ9_9MOLU</name>
<organism evidence="1 2">
    <name type="scientific">Mycoplasma ovis str. Michigan</name>
    <dbReference type="NCBI Taxonomy" id="1415773"/>
    <lineage>
        <taxon>Bacteria</taxon>
        <taxon>Bacillati</taxon>
        <taxon>Mycoplasmatota</taxon>
        <taxon>Mollicutes</taxon>
        <taxon>Mycoplasmataceae</taxon>
        <taxon>Mycoplasma</taxon>
    </lineage>
</organism>